<accession>A0A0A9ENM9</accession>
<name>A0A0A9ENM9_ARUDO</name>
<sequence length="25" mass="3042">MKVLYNTQINIVKLKTKIRTFEMTQ</sequence>
<dbReference type="AlphaFoldDB" id="A0A0A9ENM9"/>
<organism evidence="1">
    <name type="scientific">Arundo donax</name>
    <name type="common">Giant reed</name>
    <name type="synonym">Donax arundinaceus</name>
    <dbReference type="NCBI Taxonomy" id="35708"/>
    <lineage>
        <taxon>Eukaryota</taxon>
        <taxon>Viridiplantae</taxon>
        <taxon>Streptophyta</taxon>
        <taxon>Embryophyta</taxon>
        <taxon>Tracheophyta</taxon>
        <taxon>Spermatophyta</taxon>
        <taxon>Magnoliopsida</taxon>
        <taxon>Liliopsida</taxon>
        <taxon>Poales</taxon>
        <taxon>Poaceae</taxon>
        <taxon>PACMAD clade</taxon>
        <taxon>Arundinoideae</taxon>
        <taxon>Arundineae</taxon>
        <taxon>Arundo</taxon>
    </lineage>
</organism>
<protein>
    <submittedName>
        <fullName evidence="1">Uncharacterized protein</fullName>
    </submittedName>
</protein>
<evidence type="ECO:0000313" key="1">
    <source>
        <dbReference type="EMBL" id="JAE01712.1"/>
    </source>
</evidence>
<proteinExistence type="predicted"/>
<reference evidence="1" key="1">
    <citation type="submission" date="2014-09" db="EMBL/GenBank/DDBJ databases">
        <authorList>
            <person name="Magalhaes I.L.F."/>
            <person name="Oliveira U."/>
            <person name="Santos F.R."/>
            <person name="Vidigal T.H.D.A."/>
            <person name="Brescovit A.D."/>
            <person name="Santos A.J."/>
        </authorList>
    </citation>
    <scope>NUCLEOTIDE SEQUENCE</scope>
    <source>
        <tissue evidence="1">Shoot tissue taken approximately 20 cm above the soil surface</tissue>
    </source>
</reference>
<dbReference type="EMBL" id="GBRH01196184">
    <property type="protein sequence ID" value="JAE01712.1"/>
    <property type="molecule type" value="Transcribed_RNA"/>
</dbReference>
<reference evidence="1" key="2">
    <citation type="journal article" date="2015" name="Data Brief">
        <title>Shoot transcriptome of the giant reed, Arundo donax.</title>
        <authorList>
            <person name="Barrero R.A."/>
            <person name="Guerrero F.D."/>
            <person name="Moolhuijzen P."/>
            <person name="Goolsby J.A."/>
            <person name="Tidwell J."/>
            <person name="Bellgard S.E."/>
            <person name="Bellgard M.I."/>
        </authorList>
    </citation>
    <scope>NUCLEOTIDE SEQUENCE</scope>
    <source>
        <tissue evidence="1">Shoot tissue taken approximately 20 cm above the soil surface</tissue>
    </source>
</reference>